<evidence type="ECO:0000313" key="3">
    <source>
        <dbReference type="EMBL" id="GAI15309.1"/>
    </source>
</evidence>
<dbReference type="InterPro" id="IPR044946">
    <property type="entry name" value="Restrct_endonuc_typeI_TRD_sf"/>
</dbReference>
<protein>
    <recommendedName>
        <fullName evidence="4">Type I restriction modification DNA specificity domain-containing protein</fullName>
    </recommendedName>
</protein>
<keyword evidence="2" id="KW-0238">DNA-binding</keyword>
<evidence type="ECO:0000256" key="1">
    <source>
        <dbReference type="ARBA" id="ARBA00022747"/>
    </source>
</evidence>
<proteinExistence type="predicted"/>
<sequence>MDNITENGELDLSKLVYVQATGSELEGATLNDSDFIYNTRNAPKLVGKCTVYHGENGRYLFNNNILRIKFKEELNPDFANYYLNSEVGKAKIRRL</sequence>
<dbReference type="AlphaFoldDB" id="X1N9J7"/>
<dbReference type="GO" id="GO:0003677">
    <property type="term" value="F:DNA binding"/>
    <property type="evidence" value="ECO:0007669"/>
    <property type="project" value="UniProtKB-KW"/>
</dbReference>
<name>X1N9J7_9ZZZZ</name>
<dbReference type="EMBL" id="BARV01010695">
    <property type="protein sequence ID" value="GAI15309.1"/>
    <property type="molecule type" value="Genomic_DNA"/>
</dbReference>
<reference evidence="3" key="1">
    <citation type="journal article" date="2014" name="Front. Microbiol.">
        <title>High frequency of phylogenetically diverse reductive dehalogenase-homologous genes in deep subseafloor sedimentary metagenomes.</title>
        <authorList>
            <person name="Kawai M."/>
            <person name="Futagami T."/>
            <person name="Toyoda A."/>
            <person name="Takaki Y."/>
            <person name="Nishi S."/>
            <person name="Hori S."/>
            <person name="Arai W."/>
            <person name="Tsubouchi T."/>
            <person name="Morono Y."/>
            <person name="Uchiyama I."/>
            <person name="Ito T."/>
            <person name="Fujiyama A."/>
            <person name="Inagaki F."/>
            <person name="Takami H."/>
        </authorList>
    </citation>
    <scope>NUCLEOTIDE SEQUENCE</scope>
    <source>
        <strain evidence="3">Expedition CK06-06</strain>
    </source>
</reference>
<gene>
    <name evidence="3" type="ORF">S06H3_20611</name>
</gene>
<dbReference type="SUPFAM" id="SSF116734">
    <property type="entry name" value="DNA methylase specificity domain"/>
    <property type="match status" value="1"/>
</dbReference>
<dbReference type="Gene3D" id="3.90.220.20">
    <property type="entry name" value="DNA methylase specificity domains"/>
    <property type="match status" value="1"/>
</dbReference>
<accession>X1N9J7</accession>
<dbReference type="GO" id="GO:0009307">
    <property type="term" value="P:DNA restriction-modification system"/>
    <property type="evidence" value="ECO:0007669"/>
    <property type="project" value="UniProtKB-KW"/>
</dbReference>
<evidence type="ECO:0000256" key="2">
    <source>
        <dbReference type="ARBA" id="ARBA00023125"/>
    </source>
</evidence>
<comment type="caution">
    <text evidence="3">The sequence shown here is derived from an EMBL/GenBank/DDBJ whole genome shotgun (WGS) entry which is preliminary data.</text>
</comment>
<evidence type="ECO:0008006" key="4">
    <source>
        <dbReference type="Google" id="ProtNLM"/>
    </source>
</evidence>
<organism evidence="3">
    <name type="scientific">marine sediment metagenome</name>
    <dbReference type="NCBI Taxonomy" id="412755"/>
    <lineage>
        <taxon>unclassified sequences</taxon>
        <taxon>metagenomes</taxon>
        <taxon>ecological metagenomes</taxon>
    </lineage>
</organism>
<keyword evidence="1" id="KW-0680">Restriction system</keyword>
<feature type="non-terminal residue" evidence="3">
    <location>
        <position position="95"/>
    </location>
</feature>